<name>I3W1P7_9MICC</name>
<proteinExistence type="predicted"/>
<reference evidence="1" key="1">
    <citation type="submission" date="2012-01" db="EMBL/GenBank/DDBJ databases">
        <authorList>
            <person name="Summers A.O."/>
            <person name="Wireman J."/>
            <person name="Sale K."/>
        </authorList>
    </citation>
    <scope>NUCLEOTIDE SEQUENCE</scope>
    <source>
        <strain evidence="1">J3-49</strain>
        <plasmid evidence="1">pJ349-116</plasmid>
    </source>
</reference>
<organism evidence="1">
    <name type="scientific">Arthrobacter sp. J3.49</name>
    <dbReference type="NCBI Taxonomy" id="347213"/>
    <lineage>
        <taxon>Bacteria</taxon>
        <taxon>Bacillati</taxon>
        <taxon>Actinomycetota</taxon>
        <taxon>Actinomycetes</taxon>
        <taxon>Micrococcales</taxon>
        <taxon>Micrococcaceae</taxon>
        <taxon>Arthrobacter</taxon>
    </lineage>
</organism>
<sequence length="37" mass="4008">MGLAGEQFAQFGRVSHQCRASFFQEPVATCGIGTVYL</sequence>
<evidence type="ECO:0000313" key="1">
    <source>
        <dbReference type="EMBL" id="AFK89524.1"/>
    </source>
</evidence>
<dbReference type="EMBL" id="JQ418530">
    <property type="protein sequence ID" value="AFK89524.1"/>
    <property type="molecule type" value="Genomic_DNA"/>
</dbReference>
<dbReference type="AlphaFoldDB" id="I3W1P7"/>
<geneLocation type="plasmid" evidence="1">
    <name>pJ349-116</name>
</geneLocation>
<accession>I3W1P7</accession>
<protein>
    <submittedName>
        <fullName evidence="1">Uncharacterized protein</fullName>
    </submittedName>
</protein>
<keyword evidence="1" id="KW-0614">Plasmid</keyword>